<evidence type="ECO:0000313" key="1">
    <source>
        <dbReference type="Proteomes" id="UP000887579"/>
    </source>
</evidence>
<evidence type="ECO:0000313" key="2">
    <source>
        <dbReference type="WBParaSite" id="ES5_v2.g19988.t1"/>
    </source>
</evidence>
<organism evidence="1 2">
    <name type="scientific">Panagrolaimus sp. ES5</name>
    <dbReference type="NCBI Taxonomy" id="591445"/>
    <lineage>
        <taxon>Eukaryota</taxon>
        <taxon>Metazoa</taxon>
        <taxon>Ecdysozoa</taxon>
        <taxon>Nematoda</taxon>
        <taxon>Chromadorea</taxon>
        <taxon>Rhabditida</taxon>
        <taxon>Tylenchina</taxon>
        <taxon>Panagrolaimomorpha</taxon>
        <taxon>Panagrolaimoidea</taxon>
        <taxon>Panagrolaimidae</taxon>
        <taxon>Panagrolaimus</taxon>
    </lineage>
</organism>
<accession>A0AC34FSG0</accession>
<reference evidence="2" key="1">
    <citation type="submission" date="2022-11" db="UniProtKB">
        <authorList>
            <consortium name="WormBaseParasite"/>
        </authorList>
    </citation>
    <scope>IDENTIFICATION</scope>
</reference>
<dbReference type="Proteomes" id="UP000887579">
    <property type="component" value="Unplaced"/>
</dbReference>
<sequence>MKNDVEIGKPSAPRSKLWTWNSFRFRIVFALALALSIEGLMRSNINMAMICMVNRTAVDALNEKVLPLTPAPTLLNTNESQLLKIIENKGQIDECESEDLGFIKSRQAMKKAQLAKHYNGNLVIKKPDQALIFTSFYAGGVAIVIPGSYLCDRFGAKNVVLIGAIVNVIGTFLTPFVASTMHAYALVTLRFIMGCGQGILVPCMNVLIAHWFPLAEKSTAIAISTTGNQVSVIVAMFLTAELCQINLFGGWPLAFHSYGIIGLGFCIFWTVYVYNSPSKAKNISTDEVLYIQECSHNVGGKKIGANEVPWKAIFTSPTVWATALNSFSQNFMTVGTITYIPSYYQTVLRMDLSANGLMSAFPFIFQLITKIILAGSADWLRKNKVMSHNSVTKIYNLIASFGSGICYFLLTFCDCRSSTWAIILVILAIGLSSGFIPGYNTSMVCIAPRYTSSVASFCRLLGQIAAVASPYMIGYIVQKGTKEEWKIAFYVMTIVLFICGAAFQFFGSGETFEWAKAPSPPTSDSRLQPSNGSANAMLLPEEGIKSIESENNDIKMEN</sequence>
<dbReference type="WBParaSite" id="ES5_v2.g19988.t1">
    <property type="protein sequence ID" value="ES5_v2.g19988.t1"/>
    <property type="gene ID" value="ES5_v2.g19988"/>
</dbReference>
<name>A0AC34FSG0_9BILA</name>
<proteinExistence type="predicted"/>
<protein>
    <submittedName>
        <fullName evidence="2">Major facilitator superfamily (MFS) profile domain-containing protein</fullName>
    </submittedName>
</protein>